<evidence type="ECO:0000256" key="12">
    <source>
        <dbReference type="ARBA" id="ARBA00022786"/>
    </source>
</evidence>
<evidence type="ECO:0000259" key="22">
    <source>
        <dbReference type="PROSITE" id="PS50089"/>
    </source>
</evidence>
<dbReference type="GO" id="GO:0008270">
    <property type="term" value="F:zinc ion binding"/>
    <property type="evidence" value="ECO:0007669"/>
    <property type="project" value="UniProtKB-KW"/>
</dbReference>
<dbReference type="FunFam" id="3.30.40.10:FF:000043">
    <property type="entry name" value="Putative e3 ubiquitin-protein ligase march8"/>
    <property type="match status" value="1"/>
</dbReference>
<keyword evidence="15 21" id="KW-1133">Transmembrane helix</keyword>
<evidence type="ECO:0000256" key="21">
    <source>
        <dbReference type="SAM" id="Phobius"/>
    </source>
</evidence>
<comment type="catalytic activity">
    <reaction evidence="1">
        <text>S-ubiquitinyl-[E2 ubiquitin-conjugating enzyme]-L-cysteine + [acceptor protein]-L-lysine = [E2 ubiquitin-conjugating enzyme]-L-cysteine + N(6)-ubiquitinyl-[acceptor protein]-L-lysine.</text>
        <dbReference type="EC" id="2.3.2.27"/>
    </reaction>
</comment>
<comment type="subcellular location">
    <subcellularLocation>
        <location evidence="3">Cytoplasmic vesicle membrane</location>
        <topology evidence="3">Multi-pass membrane protein</topology>
    </subcellularLocation>
    <subcellularLocation>
        <location evidence="4">Early endosome membrane</location>
        <topology evidence="4">Multi-pass membrane protein</topology>
    </subcellularLocation>
    <subcellularLocation>
        <location evidence="2">Lysosome membrane</location>
        <topology evidence="2">Multi-pass membrane protein</topology>
    </subcellularLocation>
</comment>
<keyword evidence="18" id="KW-0968">Cytoplasmic vesicle</keyword>
<evidence type="ECO:0000256" key="10">
    <source>
        <dbReference type="ARBA" id="ARBA00022753"/>
    </source>
</evidence>
<evidence type="ECO:0000256" key="1">
    <source>
        <dbReference type="ARBA" id="ARBA00000900"/>
    </source>
</evidence>
<evidence type="ECO:0000256" key="20">
    <source>
        <dbReference type="SAM" id="MobiDB-lite"/>
    </source>
</evidence>
<dbReference type="GO" id="GO:0005765">
    <property type="term" value="C:lysosomal membrane"/>
    <property type="evidence" value="ECO:0007669"/>
    <property type="project" value="UniProtKB-SubCell"/>
</dbReference>
<feature type="compositionally biased region" description="Basic and acidic residues" evidence="20">
    <location>
        <begin position="122"/>
        <end position="145"/>
    </location>
</feature>
<evidence type="ECO:0000256" key="14">
    <source>
        <dbReference type="ARBA" id="ARBA00022859"/>
    </source>
</evidence>
<dbReference type="RefSeq" id="XP_024914504.1">
    <property type="nucleotide sequence ID" value="XM_025058736.1"/>
</dbReference>
<evidence type="ECO:0000256" key="2">
    <source>
        <dbReference type="ARBA" id="ARBA00004155"/>
    </source>
</evidence>
<evidence type="ECO:0000256" key="16">
    <source>
        <dbReference type="ARBA" id="ARBA00023136"/>
    </source>
</evidence>
<dbReference type="OMA" id="KWERLHM"/>
<dbReference type="SUPFAM" id="SSF57850">
    <property type="entry name" value="RING/U-box"/>
    <property type="match status" value="1"/>
</dbReference>
<dbReference type="OrthoDB" id="264354at2759"/>
<accession>A0A3P8V1N9</accession>
<dbReference type="CDD" id="cd16807">
    <property type="entry name" value="RING_CH-C4HC3_MARCH8"/>
    <property type="match status" value="1"/>
</dbReference>
<dbReference type="InParanoid" id="A0A3P8V1N9"/>
<evidence type="ECO:0000313" key="25">
    <source>
        <dbReference type="Proteomes" id="UP000265120"/>
    </source>
</evidence>
<feature type="domain" description="RING-type" evidence="22">
    <location>
        <begin position="296"/>
        <end position="343"/>
    </location>
</feature>
<evidence type="ECO:0000313" key="24">
    <source>
        <dbReference type="Ensembl" id="ENSCSEP00000006385.1"/>
    </source>
</evidence>
<keyword evidence="14" id="KW-0391">Immunity</keyword>
<dbReference type="GeneTree" id="ENSGT00940000159346"/>
<evidence type="ECO:0000259" key="23">
    <source>
        <dbReference type="PROSITE" id="PS51292"/>
    </source>
</evidence>
<evidence type="ECO:0000256" key="7">
    <source>
        <dbReference type="ARBA" id="ARBA00022679"/>
    </source>
</evidence>
<feature type="domain" description="RING-CH-type" evidence="23">
    <location>
        <begin position="288"/>
        <end position="349"/>
    </location>
</feature>
<feature type="region of interest" description="Disordered" evidence="20">
    <location>
        <begin position="476"/>
        <end position="509"/>
    </location>
</feature>
<keyword evidence="9" id="KW-0479">Metal-binding</keyword>
<feature type="transmembrane region" description="Helical" evidence="21">
    <location>
        <begin position="427"/>
        <end position="447"/>
    </location>
</feature>
<feature type="compositionally biased region" description="Basic and acidic residues" evidence="20">
    <location>
        <begin position="183"/>
        <end position="198"/>
    </location>
</feature>
<dbReference type="EC" id="2.3.2.27" evidence="6"/>
<evidence type="ECO:0000256" key="8">
    <source>
        <dbReference type="ARBA" id="ARBA00022692"/>
    </source>
</evidence>
<keyword evidence="7" id="KW-0808">Transferase</keyword>
<dbReference type="InterPro" id="IPR001841">
    <property type="entry name" value="Znf_RING"/>
</dbReference>
<feature type="compositionally biased region" description="Low complexity" evidence="20">
    <location>
        <begin position="150"/>
        <end position="160"/>
    </location>
</feature>
<evidence type="ECO:0000256" key="17">
    <source>
        <dbReference type="ARBA" id="ARBA00023228"/>
    </source>
</evidence>
<dbReference type="GO" id="GO:0031901">
    <property type="term" value="C:early endosome membrane"/>
    <property type="evidence" value="ECO:0007669"/>
    <property type="project" value="UniProtKB-SubCell"/>
</dbReference>
<dbReference type="SMART" id="SM00744">
    <property type="entry name" value="RINGv"/>
    <property type="match status" value="1"/>
</dbReference>
<dbReference type="AlphaFoldDB" id="A0A3P8V1N9"/>
<evidence type="ECO:0000256" key="5">
    <source>
        <dbReference type="ARBA" id="ARBA00004906"/>
    </source>
</evidence>
<dbReference type="Ensembl" id="ENSCSET00000006457.1">
    <property type="protein sequence ID" value="ENSCSEP00000006385.1"/>
    <property type="gene ID" value="ENSCSEG00000004133.1"/>
</dbReference>
<dbReference type="GO" id="GO:0061630">
    <property type="term" value="F:ubiquitin protein ligase activity"/>
    <property type="evidence" value="ECO:0007669"/>
    <property type="project" value="UniProtKB-EC"/>
</dbReference>
<dbReference type="GO" id="GO:0016567">
    <property type="term" value="P:protein ubiquitination"/>
    <property type="evidence" value="ECO:0007669"/>
    <property type="project" value="UniProtKB-ARBA"/>
</dbReference>
<comment type="pathway">
    <text evidence="5">Protein modification; protein ubiquitination.</text>
</comment>
<dbReference type="Proteomes" id="UP000265120">
    <property type="component" value="Chromosome 9"/>
</dbReference>
<dbReference type="KEGG" id="csem:103383633"/>
<keyword evidence="10" id="KW-0967">Endosome</keyword>
<keyword evidence="8 21" id="KW-0812">Transmembrane</keyword>
<evidence type="ECO:0000256" key="3">
    <source>
        <dbReference type="ARBA" id="ARBA00004439"/>
    </source>
</evidence>
<evidence type="ECO:0000256" key="6">
    <source>
        <dbReference type="ARBA" id="ARBA00012483"/>
    </source>
</evidence>
<sequence length="527" mass="59972">MPVHQISVAPVNEVDTEAKTAPRSSDQREGKKTSGCTGRRSSNRSKISNKITELLTTSRTSISPPPQEICSSDHTVLLDEDASKSQKHSKQTRSSVMTVTNKSLSSSSQTQKKLVKRRRRQEKTDRSERKGTRERSFKIQRELPPRLRRAAAALSESSSENEGWCEPRSWSKEKARRAHWRNGKNEAYRSKDENKTDVMELQSLGSVDETENHPVEDDQGSLNKDEQTEKNEVSQKGDEKSQCSSQTEEAEEPITKTYQENRTEDGDLSVPTPQTHCGVNGGAPQFCSYDSELEVCRICHCEGDDDCPLITPCHCTGSLSFVHQACLNQWIKSSDTRCCELCKFDFIMETKLKPLRKWEKLHMTRSERRKIYCSVLFHLIAIACMLWSVYILVKRTTEEIRLGRNEELWRLSLLKYYSQEVVLEWPFWTKLIMVSLGLTGGVVFMYIQCKVYLQLWRRLKAFNRIITVKNCPDKNLHHSQTRSEAFPSHRKGTTAMPVSPTPVPAPQTLVDSDTSVEAAVAPAQNPV</sequence>
<feature type="compositionally biased region" description="Basic and acidic residues" evidence="20">
    <location>
        <begin position="223"/>
        <end position="241"/>
    </location>
</feature>
<dbReference type="RefSeq" id="XP_024914503.1">
    <property type="nucleotide sequence ID" value="XM_025058735.1"/>
</dbReference>
<proteinExistence type="predicted"/>
<keyword evidence="16 21" id="KW-0472">Membrane</keyword>
<dbReference type="PROSITE" id="PS51292">
    <property type="entry name" value="ZF_RING_CH"/>
    <property type="match status" value="1"/>
</dbReference>
<protein>
    <recommendedName>
        <fullName evidence="6">RING-type E3 ubiquitin transferase</fullName>
        <ecNumber evidence="6">2.3.2.27</ecNumber>
    </recommendedName>
</protein>
<keyword evidence="12" id="KW-0833">Ubl conjugation pathway</keyword>
<dbReference type="STRING" id="244447.ENSCSEP00000006385"/>
<dbReference type="InterPro" id="IPR013083">
    <property type="entry name" value="Znf_RING/FYVE/PHD"/>
</dbReference>
<feature type="region of interest" description="Disordered" evidence="20">
    <location>
        <begin position="1"/>
        <end position="268"/>
    </location>
</feature>
<dbReference type="FunCoup" id="A0A3P8V1N9">
    <property type="interactions" value="216"/>
</dbReference>
<keyword evidence="13" id="KW-0862">Zinc</keyword>
<evidence type="ECO:0000256" key="9">
    <source>
        <dbReference type="ARBA" id="ARBA00022723"/>
    </source>
</evidence>
<dbReference type="Pfam" id="PF12906">
    <property type="entry name" value="RINGv"/>
    <property type="match status" value="1"/>
</dbReference>
<evidence type="ECO:0000256" key="4">
    <source>
        <dbReference type="ARBA" id="ARBA00004520"/>
    </source>
</evidence>
<dbReference type="GO" id="GO:0002376">
    <property type="term" value="P:immune system process"/>
    <property type="evidence" value="ECO:0007669"/>
    <property type="project" value="UniProtKB-KW"/>
</dbReference>
<feature type="compositionally biased region" description="Basic and acidic residues" evidence="20">
    <location>
        <begin position="16"/>
        <end position="32"/>
    </location>
</feature>
<keyword evidence="17" id="KW-0458">Lysosome</keyword>
<reference evidence="24" key="2">
    <citation type="submission" date="2025-08" db="UniProtKB">
        <authorList>
            <consortium name="Ensembl"/>
        </authorList>
    </citation>
    <scope>IDENTIFICATION</scope>
</reference>
<evidence type="ECO:0000256" key="11">
    <source>
        <dbReference type="ARBA" id="ARBA00022771"/>
    </source>
</evidence>
<dbReference type="PROSITE" id="PS50089">
    <property type="entry name" value="ZF_RING_2"/>
    <property type="match status" value="1"/>
</dbReference>
<organism evidence="24 25">
    <name type="scientific">Cynoglossus semilaevis</name>
    <name type="common">Tongue sole</name>
    <dbReference type="NCBI Taxonomy" id="244447"/>
    <lineage>
        <taxon>Eukaryota</taxon>
        <taxon>Metazoa</taxon>
        <taxon>Chordata</taxon>
        <taxon>Craniata</taxon>
        <taxon>Vertebrata</taxon>
        <taxon>Euteleostomi</taxon>
        <taxon>Actinopterygii</taxon>
        <taxon>Neopterygii</taxon>
        <taxon>Teleostei</taxon>
        <taxon>Neoteleostei</taxon>
        <taxon>Acanthomorphata</taxon>
        <taxon>Carangaria</taxon>
        <taxon>Pleuronectiformes</taxon>
        <taxon>Pleuronectoidei</taxon>
        <taxon>Cynoglossidae</taxon>
        <taxon>Cynoglossinae</taxon>
        <taxon>Cynoglossus</taxon>
    </lineage>
</organism>
<feature type="transmembrane region" description="Helical" evidence="21">
    <location>
        <begin position="371"/>
        <end position="393"/>
    </location>
</feature>
<feature type="compositionally biased region" description="Low complexity" evidence="20">
    <location>
        <begin position="99"/>
        <end position="112"/>
    </location>
</feature>
<dbReference type="CTD" id="55016"/>
<name>A0A3P8V1N9_CYNSE</name>
<evidence type="ECO:0000256" key="15">
    <source>
        <dbReference type="ARBA" id="ARBA00022989"/>
    </source>
</evidence>
<reference evidence="24" key="3">
    <citation type="submission" date="2025-09" db="UniProtKB">
        <authorList>
            <consortium name="Ensembl"/>
        </authorList>
    </citation>
    <scope>IDENTIFICATION</scope>
</reference>
<dbReference type="PANTHER" id="PTHR45981">
    <property type="entry name" value="LD02310P"/>
    <property type="match status" value="1"/>
</dbReference>
<reference evidence="24 25" key="1">
    <citation type="journal article" date="2014" name="Nat. Genet.">
        <title>Whole-genome sequence of a flatfish provides insights into ZW sex chromosome evolution and adaptation to a benthic lifestyle.</title>
        <authorList>
            <person name="Chen S."/>
            <person name="Zhang G."/>
            <person name="Shao C."/>
            <person name="Huang Q."/>
            <person name="Liu G."/>
            <person name="Zhang P."/>
            <person name="Song W."/>
            <person name="An N."/>
            <person name="Chalopin D."/>
            <person name="Volff J.N."/>
            <person name="Hong Y."/>
            <person name="Li Q."/>
            <person name="Sha Z."/>
            <person name="Zhou H."/>
            <person name="Xie M."/>
            <person name="Yu Q."/>
            <person name="Liu Y."/>
            <person name="Xiang H."/>
            <person name="Wang N."/>
            <person name="Wu K."/>
            <person name="Yang C."/>
            <person name="Zhou Q."/>
            <person name="Liao X."/>
            <person name="Yang L."/>
            <person name="Hu Q."/>
            <person name="Zhang J."/>
            <person name="Meng L."/>
            <person name="Jin L."/>
            <person name="Tian Y."/>
            <person name="Lian J."/>
            <person name="Yang J."/>
            <person name="Miao G."/>
            <person name="Liu S."/>
            <person name="Liang Z."/>
            <person name="Yan F."/>
            <person name="Li Y."/>
            <person name="Sun B."/>
            <person name="Zhang H."/>
            <person name="Zhang J."/>
            <person name="Zhu Y."/>
            <person name="Du M."/>
            <person name="Zhao Y."/>
            <person name="Schartl M."/>
            <person name="Tang Q."/>
            <person name="Wang J."/>
        </authorList>
    </citation>
    <scope>NUCLEOTIDE SEQUENCE</scope>
</reference>
<evidence type="ECO:0000256" key="18">
    <source>
        <dbReference type="ARBA" id="ARBA00023329"/>
    </source>
</evidence>
<dbReference type="GeneID" id="103383633"/>
<keyword evidence="25" id="KW-1185">Reference proteome</keyword>
<evidence type="ECO:0000256" key="19">
    <source>
        <dbReference type="PROSITE-ProRule" id="PRU00175"/>
    </source>
</evidence>
<dbReference type="Gene3D" id="3.30.40.10">
    <property type="entry name" value="Zinc/RING finger domain, C3HC4 (zinc finger)"/>
    <property type="match status" value="1"/>
</dbReference>
<evidence type="ECO:0000256" key="13">
    <source>
        <dbReference type="ARBA" id="ARBA00022833"/>
    </source>
</evidence>
<dbReference type="InterPro" id="IPR011016">
    <property type="entry name" value="Znf_RING-CH"/>
</dbReference>
<keyword evidence="11 19" id="KW-0863">Zinc-finger</keyword>